<evidence type="ECO:0000313" key="1">
    <source>
        <dbReference type="EMBL" id="CAG6589680.1"/>
    </source>
</evidence>
<sequence>MLPRGLGICTTVAVGGRPHRRSGTRRRRCGWRGRCFLGYHSVRALTVVQQVQLLDRAAAGRRLPVVDRANAADYRGRNLGFGVTFCSYDCAGMLLRLKLSLVIAGRPPADIRLLPKVRNSGLSTKRTAGPAGSAAATCTVALLWGLGC</sequence>
<name>A0A8D8KFA7_CULPI</name>
<dbReference type="AlphaFoldDB" id="A0A8D8KFA7"/>
<dbReference type="EMBL" id="HBUE01217293">
    <property type="protein sequence ID" value="CAG6537670.1"/>
    <property type="molecule type" value="Transcribed_RNA"/>
</dbReference>
<organism evidence="1">
    <name type="scientific">Culex pipiens</name>
    <name type="common">House mosquito</name>
    <dbReference type="NCBI Taxonomy" id="7175"/>
    <lineage>
        <taxon>Eukaryota</taxon>
        <taxon>Metazoa</taxon>
        <taxon>Ecdysozoa</taxon>
        <taxon>Arthropoda</taxon>
        <taxon>Hexapoda</taxon>
        <taxon>Insecta</taxon>
        <taxon>Pterygota</taxon>
        <taxon>Neoptera</taxon>
        <taxon>Endopterygota</taxon>
        <taxon>Diptera</taxon>
        <taxon>Nematocera</taxon>
        <taxon>Culicoidea</taxon>
        <taxon>Culicidae</taxon>
        <taxon>Culicinae</taxon>
        <taxon>Culicini</taxon>
        <taxon>Culex</taxon>
        <taxon>Culex</taxon>
    </lineage>
</organism>
<reference evidence="1" key="1">
    <citation type="submission" date="2021-05" db="EMBL/GenBank/DDBJ databases">
        <authorList>
            <person name="Alioto T."/>
            <person name="Alioto T."/>
            <person name="Gomez Garrido J."/>
        </authorList>
    </citation>
    <scope>NUCLEOTIDE SEQUENCE</scope>
</reference>
<protein>
    <submittedName>
        <fullName evidence="1">(northern house mosquito) hypothetical protein</fullName>
    </submittedName>
</protein>
<accession>A0A8D8KFA7</accession>
<proteinExistence type="predicted"/>
<dbReference type="EMBL" id="HBUE01323849">
    <property type="protein sequence ID" value="CAG6589680.1"/>
    <property type="molecule type" value="Transcribed_RNA"/>
</dbReference>